<dbReference type="RefSeq" id="XP_020899553.1">
    <property type="nucleotide sequence ID" value="XM_021043894.2"/>
</dbReference>
<feature type="transmembrane region" description="Helical" evidence="8">
    <location>
        <begin position="112"/>
        <end position="130"/>
    </location>
</feature>
<organism evidence="9 10">
    <name type="scientific">Exaiptasia diaphana</name>
    <name type="common">Tropical sea anemone</name>
    <name type="synonym">Aiptasia pulchella</name>
    <dbReference type="NCBI Taxonomy" id="2652724"/>
    <lineage>
        <taxon>Eukaryota</taxon>
        <taxon>Metazoa</taxon>
        <taxon>Cnidaria</taxon>
        <taxon>Anthozoa</taxon>
        <taxon>Hexacorallia</taxon>
        <taxon>Actiniaria</taxon>
        <taxon>Aiptasiidae</taxon>
        <taxon>Exaiptasia</taxon>
    </lineage>
</organism>
<evidence type="ECO:0000256" key="6">
    <source>
        <dbReference type="ARBA" id="ARBA00023136"/>
    </source>
</evidence>
<evidence type="ECO:0000256" key="8">
    <source>
        <dbReference type="SAM" id="Phobius"/>
    </source>
</evidence>
<dbReference type="EnsemblMetazoa" id="XM_021043895.2">
    <property type="protein sequence ID" value="XP_020899554.1"/>
    <property type="gene ID" value="LOC110238241"/>
</dbReference>
<dbReference type="PANTHER" id="PTHR31584:SF1">
    <property type="entry name" value="TUMOR PROTEIN P53-INDUCIBLE PROTEIN 11"/>
    <property type="match status" value="1"/>
</dbReference>
<protein>
    <recommendedName>
        <fullName evidence="2">Tumor protein p53-inducible protein 11</fullName>
    </recommendedName>
    <alternativeName>
        <fullName evidence="7">p53-induced gene 11 protein</fullName>
    </alternativeName>
</protein>
<proteinExistence type="predicted"/>
<accession>A0A913X6C9</accession>
<dbReference type="RefSeq" id="XP_020899554.1">
    <property type="nucleotide sequence ID" value="XM_021043895.2"/>
</dbReference>
<evidence type="ECO:0000256" key="3">
    <source>
        <dbReference type="ARBA" id="ARBA00022553"/>
    </source>
</evidence>
<dbReference type="OMA" id="CYCAMAS"/>
<evidence type="ECO:0000256" key="5">
    <source>
        <dbReference type="ARBA" id="ARBA00022989"/>
    </source>
</evidence>
<name>A0A913X6C9_EXADI</name>
<keyword evidence="4 8" id="KW-0812">Transmembrane</keyword>
<evidence type="ECO:0000256" key="7">
    <source>
        <dbReference type="ARBA" id="ARBA00032100"/>
    </source>
</evidence>
<dbReference type="InterPro" id="IPR028266">
    <property type="entry name" value="TP53I11"/>
</dbReference>
<feature type="transmembrane region" description="Helical" evidence="8">
    <location>
        <begin position="78"/>
        <end position="100"/>
    </location>
</feature>
<evidence type="ECO:0000256" key="4">
    <source>
        <dbReference type="ARBA" id="ARBA00022692"/>
    </source>
</evidence>
<dbReference type="Proteomes" id="UP000887567">
    <property type="component" value="Unplaced"/>
</dbReference>
<feature type="transmembrane region" description="Helical" evidence="8">
    <location>
        <begin position="168"/>
        <end position="189"/>
    </location>
</feature>
<keyword evidence="5 8" id="KW-1133">Transmembrane helix</keyword>
<dbReference type="AlphaFoldDB" id="A0A913X6C9"/>
<feature type="transmembrane region" description="Helical" evidence="8">
    <location>
        <begin position="142"/>
        <end position="161"/>
    </location>
</feature>
<dbReference type="GeneID" id="110238241"/>
<evidence type="ECO:0000256" key="1">
    <source>
        <dbReference type="ARBA" id="ARBA00004141"/>
    </source>
</evidence>
<dbReference type="PANTHER" id="PTHR31584">
    <property type="entry name" value="TUMOR PROTEIN P53-INDUCIBLE PROTEIN 11"/>
    <property type="match status" value="1"/>
</dbReference>
<dbReference type="KEGG" id="epa:110238241"/>
<keyword evidence="3" id="KW-0597">Phosphoprotein</keyword>
<dbReference type="Pfam" id="PF14936">
    <property type="entry name" value="p53-inducible11"/>
    <property type="match status" value="1"/>
</dbReference>
<keyword evidence="10" id="KW-1185">Reference proteome</keyword>
<dbReference type="EnsemblMetazoa" id="XM_021043894.2">
    <property type="protein sequence ID" value="XP_020899553.1"/>
    <property type="gene ID" value="LOC110238241"/>
</dbReference>
<dbReference type="GO" id="GO:0016020">
    <property type="term" value="C:membrane"/>
    <property type="evidence" value="ECO:0007669"/>
    <property type="project" value="UniProtKB-SubCell"/>
</dbReference>
<comment type="subcellular location">
    <subcellularLocation>
        <location evidence="1">Membrane</location>
        <topology evidence="1">Multi-pass membrane protein</topology>
    </subcellularLocation>
</comment>
<evidence type="ECO:0000313" key="10">
    <source>
        <dbReference type="Proteomes" id="UP000887567"/>
    </source>
</evidence>
<reference evidence="9" key="1">
    <citation type="submission" date="2022-11" db="UniProtKB">
        <authorList>
            <consortium name="EnsemblMetazoa"/>
        </authorList>
    </citation>
    <scope>IDENTIFICATION</scope>
</reference>
<evidence type="ECO:0000256" key="2">
    <source>
        <dbReference type="ARBA" id="ARBA00019449"/>
    </source>
</evidence>
<evidence type="ECO:0000313" key="9">
    <source>
        <dbReference type="EnsemblMetazoa" id="XP_020899553.1"/>
    </source>
</evidence>
<dbReference type="OrthoDB" id="6243248at2759"/>
<sequence length="213" mass="24041">MGSKDDTAVESLRLKTPSTLMDSLIIRRRSFDDAQSRFKCRKVLGIGGKEPSKVLQVLGRHESYLLVIPRGYETWQTVIGSTLFLFGVVWLVFPGVWLSLVGSQTDPVIGNMSCRIIAGALFGIVAITWYTEPSSMQSLRNILMLQYIYNGVATFSMTWAFMTNKSKILLCLAIIHGFLTIGSVFYYFAFREMNKPTPDKPYSKSMDDKNHID</sequence>
<keyword evidence="6 8" id="KW-0472">Membrane</keyword>